<accession>A0A9X0BPF9</accession>
<dbReference type="EMBL" id="JAPWDO010000003">
    <property type="protein sequence ID" value="KAJ5477949.1"/>
    <property type="molecule type" value="Genomic_DNA"/>
</dbReference>
<reference evidence="2" key="1">
    <citation type="submission" date="2022-12" db="EMBL/GenBank/DDBJ databases">
        <authorList>
            <person name="Petersen C."/>
        </authorList>
    </citation>
    <scope>NUCLEOTIDE SEQUENCE</scope>
    <source>
        <strain evidence="2">IBT 17660</strain>
    </source>
</reference>
<keyword evidence="3" id="KW-1185">Reference proteome</keyword>
<organism evidence="2 3">
    <name type="scientific">Penicillium desertorum</name>
    <dbReference type="NCBI Taxonomy" id="1303715"/>
    <lineage>
        <taxon>Eukaryota</taxon>
        <taxon>Fungi</taxon>
        <taxon>Dikarya</taxon>
        <taxon>Ascomycota</taxon>
        <taxon>Pezizomycotina</taxon>
        <taxon>Eurotiomycetes</taxon>
        <taxon>Eurotiomycetidae</taxon>
        <taxon>Eurotiales</taxon>
        <taxon>Aspergillaceae</taxon>
        <taxon>Penicillium</taxon>
    </lineage>
</organism>
<evidence type="ECO:0000256" key="1">
    <source>
        <dbReference type="SAM" id="MobiDB-lite"/>
    </source>
</evidence>
<evidence type="ECO:0000313" key="2">
    <source>
        <dbReference type="EMBL" id="KAJ5477949.1"/>
    </source>
</evidence>
<protein>
    <submittedName>
        <fullName evidence="2">Uncharacterized protein</fullName>
    </submittedName>
</protein>
<dbReference type="AlphaFoldDB" id="A0A9X0BPF9"/>
<name>A0A9X0BPF9_9EURO</name>
<evidence type="ECO:0000313" key="3">
    <source>
        <dbReference type="Proteomes" id="UP001147760"/>
    </source>
</evidence>
<sequence>MEPCKMLYLNDRPPINVDNGRAVSSRAHGVLIDTFPSVTLQSSIRPDSYSINIDSHSQAAKESLQGTIIPIFFGQDSFNDHDALVISEVNGITLHDLAKENLGVQHETLEKHLKSALSAFDDHEAVYWDAKLDNFLFCAGVNPEQSKVMIVDHEQVEFPRPLEPWLGNINSRSAPDLISKFKYRQNPNRPPSPAGTCYQPGVEDGEAGWESNGLQRTRTVNKKEASQVDTGSGIE</sequence>
<comment type="caution">
    <text evidence="2">The sequence shown here is derived from an EMBL/GenBank/DDBJ whole genome shotgun (WGS) entry which is preliminary data.</text>
</comment>
<dbReference type="Proteomes" id="UP001147760">
    <property type="component" value="Unassembled WGS sequence"/>
</dbReference>
<dbReference type="OrthoDB" id="2942798at2759"/>
<proteinExistence type="predicted"/>
<reference evidence="2" key="2">
    <citation type="journal article" date="2023" name="IMA Fungus">
        <title>Comparative genomic study of the Penicillium genus elucidates a diverse pangenome and 15 lateral gene transfer events.</title>
        <authorList>
            <person name="Petersen C."/>
            <person name="Sorensen T."/>
            <person name="Nielsen M.R."/>
            <person name="Sondergaard T.E."/>
            <person name="Sorensen J.L."/>
            <person name="Fitzpatrick D.A."/>
            <person name="Frisvad J.C."/>
            <person name="Nielsen K.L."/>
        </authorList>
    </citation>
    <scope>NUCLEOTIDE SEQUENCE</scope>
    <source>
        <strain evidence="2">IBT 17660</strain>
    </source>
</reference>
<gene>
    <name evidence="2" type="ORF">N7530_003458</name>
</gene>
<feature type="region of interest" description="Disordered" evidence="1">
    <location>
        <begin position="184"/>
        <end position="235"/>
    </location>
</feature>